<evidence type="ECO:0000259" key="1">
    <source>
        <dbReference type="PROSITE" id="PS51065"/>
    </source>
</evidence>
<reference evidence="3" key="1">
    <citation type="submission" date="2022-11" db="UniProtKB">
        <authorList>
            <consortium name="WormBaseParasite"/>
        </authorList>
    </citation>
    <scope>IDENTIFICATION</scope>
</reference>
<dbReference type="WBParaSite" id="Minc3s00226g08033">
    <property type="protein sequence ID" value="Minc3s00226g08033"/>
    <property type="gene ID" value="Minc3s00226g08033"/>
</dbReference>
<dbReference type="InterPro" id="IPR043136">
    <property type="entry name" value="B30.2/SPRY_sf"/>
</dbReference>
<dbReference type="AlphaFoldDB" id="A0A914L1R8"/>
<feature type="domain" description="NHR" evidence="1">
    <location>
        <begin position="47"/>
        <end position="224"/>
    </location>
</feature>
<dbReference type="Proteomes" id="UP000887563">
    <property type="component" value="Unplaced"/>
</dbReference>
<dbReference type="Pfam" id="PF07177">
    <property type="entry name" value="Neuralized"/>
    <property type="match status" value="2"/>
</dbReference>
<dbReference type="Gene3D" id="2.60.120.920">
    <property type="match status" value="2"/>
</dbReference>
<protein>
    <submittedName>
        <fullName evidence="3">NHR domain-containing protein</fullName>
    </submittedName>
</protein>
<dbReference type="InterPro" id="IPR037962">
    <property type="entry name" value="Neuralized"/>
</dbReference>
<organism evidence="2 3">
    <name type="scientific">Meloidogyne incognita</name>
    <name type="common">Southern root-knot nematode worm</name>
    <name type="synonym">Oxyuris incognita</name>
    <dbReference type="NCBI Taxonomy" id="6306"/>
    <lineage>
        <taxon>Eukaryota</taxon>
        <taxon>Metazoa</taxon>
        <taxon>Ecdysozoa</taxon>
        <taxon>Nematoda</taxon>
        <taxon>Chromadorea</taxon>
        <taxon>Rhabditida</taxon>
        <taxon>Tylenchina</taxon>
        <taxon>Tylenchomorpha</taxon>
        <taxon>Tylenchoidea</taxon>
        <taxon>Meloidogynidae</taxon>
        <taxon>Meloidogyninae</taxon>
        <taxon>Meloidogyne</taxon>
        <taxon>Meloidogyne incognita group</taxon>
    </lineage>
</organism>
<evidence type="ECO:0000313" key="3">
    <source>
        <dbReference type="WBParaSite" id="Minc3s00226g08033"/>
    </source>
</evidence>
<dbReference type="PANTHER" id="PTHR12429:SF6">
    <property type="entry name" value="PROTEIN NEURALIZED"/>
    <property type="match status" value="1"/>
</dbReference>
<dbReference type="PROSITE" id="PS51065">
    <property type="entry name" value="NHR"/>
    <property type="match status" value="1"/>
</dbReference>
<keyword evidence="2" id="KW-1185">Reference proteome</keyword>
<dbReference type="InterPro" id="IPR006573">
    <property type="entry name" value="NHR_dom"/>
</dbReference>
<name>A0A914L1R8_MELIC</name>
<dbReference type="SMART" id="SM00588">
    <property type="entry name" value="NEUZ"/>
    <property type="match status" value="1"/>
</dbReference>
<evidence type="ECO:0000313" key="2">
    <source>
        <dbReference type="Proteomes" id="UP000887563"/>
    </source>
</evidence>
<accession>A0A914L1R8</accession>
<sequence length="224" mass="25000">MGNAECRQNTGRICSEDDSPALSFDDNFPNFNETTINRGTIVSPKPQLKFHSICGTNIVLLRDGRVAKRRESFCKGLAFSNRPIGIGEIVCIRLCEVGNNWSGVMRTLRSRKNRCPHFIVWFRNGSFRFGVTNVDPASFRDIELPKFACPDLTSKGGYWAKSLAERFSVQGLILHFFINDSGEMHYGVNGVHKGLFLSGINVNSPLWTIVDIYGNSVAVEFVGD</sequence>
<dbReference type="PANTHER" id="PTHR12429">
    <property type="entry name" value="NEURALIZED"/>
    <property type="match status" value="1"/>
</dbReference>
<dbReference type="GO" id="GO:0061630">
    <property type="term" value="F:ubiquitin protein ligase activity"/>
    <property type="evidence" value="ECO:0007669"/>
    <property type="project" value="TreeGrafter"/>
</dbReference>
<proteinExistence type="predicted"/>